<dbReference type="InterPro" id="IPR029058">
    <property type="entry name" value="AB_hydrolase_fold"/>
</dbReference>
<dbReference type="Gene3D" id="1.10.1200.10">
    <property type="entry name" value="ACP-like"/>
    <property type="match status" value="1"/>
</dbReference>
<dbReference type="Pfam" id="PF00501">
    <property type="entry name" value="AMP-binding"/>
    <property type="match status" value="1"/>
</dbReference>
<dbReference type="EMBL" id="JACHIW010000002">
    <property type="protein sequence ID" value="MBB5158995.1"/>
    <property type="molecule type" value="Genomic_DNA"/>
</dbReference>
<dbReference type="PANTHER" id="PTHR45527:SF10">
    <property type="entry name" value="PYOCHELIN SYNTHASE PCHF"/>
    <property type="match status" value="1"/>
</dbReference>
<dbReference type="SUPFAM" id="SSF53474">
    <property type="entry name" value="alpha/beta-Hydrolases"/>
    <property type="match status" value="1"/>
</dbReference>
<dbReference type="Gene3D" id="2.30.38.10">
    <property type="entry name" value="Luciferase, Domain 3"/>
    <property type="match status" value="1"/>
</dbReference>
<evidence type="ECO:0000256" key="4">
    <source>
        <dbReference type="ARBA" id="ARBA00016743"/>
    </source>
</evidence>
<reference evidence="11 12" key="1">
    <citation type="submission" date="2020-08" db="EMBL/GenBank/DDBJ databases">
        <title>Sequencing the genomes of 1000 actinobacteria strains.</title>
        <authorList>
            <person name="Klenk H.-P."/>
        </authorList>
    </citation>
    <scope>NUCLEOTIDE SEQUENCE [LARGE SCALE GENOMIC DNA]</scope>
    <source>
        <strain evidence="11 12">DSM 45584</strain>
    </source>
</reference>
<dbReference type="InterPro" id="IPR001031">
    <property type="entry name" value="Thioesterase"/>
</dbReference>
<name>A0A840QJD8_9PSEU</name>
<dbReference type="GO" id="GO:0016874">
    <property type="term" value="F:ligase activity"/>
    <property type="evidence" value="ECO:0007669"/>
    <property type="project" value="UniProtKB-KW"/>
</dbReference>
<evidence type="ECO:0000256" key="6">
    <source>
        <dbReference type="ARBA" id="ARBA00022553"/>
    </source>
</evidence>
<evidence type="ECO:0000259" key="10">
    <source>
        <dbReference type="PROSITE" id="PS50075"/>
    </source>
</evidence>
<dbReference type="Pfam" id="PF00668">
    <property type="entry name" value="Condensation"/>
    <property type="match status" value="1"/>
</dbReference>
<dbReference type="GO" id="GO:0005737">
    <property type="term" value="C:cytoplasm"/>
    <property type="evidence" value="ECO:0007669"/>
    <property type="project" value="TreeGrafter"/>
</dbReference>
<dbReference type="Gene3D" id="3.40.50.1820">
    <property type="entry name" value="alpha/beta hydrolase"/>
    <property type="match status" value="1"/>
</dbReference>
<keyword evidence="12" id="KW-1185">Reference proteome</keyword>
<dbReference type="PROSITE" id="PS50075">
    <property type="entry name" value="CARRIER"/>
    <property type="match status" value="1"/>
</dbReference>
<dbReference type="Gene3D" id="3.30.559.10">
    <property type="entry name" value="Chloramphenicol acetyltransferase-like domain"/>
    <property type="match status" value="1"/>
</dbReference>
<comment type="pathway">
    <text evidence="2">Siderophore biosynthesis; mycobactin biosynthesis.</text>
</comment>
<dbReference type="InterPro" id="IPR044894">
    <property type="entry name" value="TubC_N_sf"/>
</dbReference>
<comment type="caution">
    <text evidence="11">The sequence shown here is derived from an EMBL/GenBank/DDBJ whole genome shotgun (WGS) entry which is preliminary data.</text>
</comment>
<dbReference type="Pfam" id="PF18563">
    <property type="entry name" value="TubC_N"/>
    <property type="match status" value="1"/>
</dbReference>
<gene>
    <name evidence="11" type="ORF">BJ970_006594</name>
</gene>
<dbReference type="InterPro" id="IPR041464">
    <property type="entry name" value="TubC_N"/>
</dbReference>
<evidence type="ECO:0000313" key="12">
    <source>
        <dbReference type="Proteomes" id="UP000584374"/>
    </source>
</evidence>
<dbReference type="PANTHER" id="PTHR45527">
    <property type="entry name" value="NONRIBOSOMAL PEPTIDE SYNTHETASE"/>
    <property type="match status" value="1"/>
</dbReference>
<dbReference type="Gene3D" id="3.30.300.30">
    <property type="match status" value="2"/>
</dbReference>
<dbReference type="FunFam" id="3.30.559.30:FF:000006">
    <property type="entry name" value="Yersiniabactin polyketide/non-ribosomal peptide synthetase"/>
    <property type="match status" value="1"/>
</dbReference>
<comment type="similarity">
    <text evidence="3">Belongs to the ATP-dependent AMP-binding enzyme family. MbtB subfamily.</text>
</comment>
<dbReference type="RefSeq" id="WP_184731141.1">
    <property type="nucleotide sequence ID" value="NZ_JACHIW010000002.1"/>
</dbReference>
<dbReference type="GO" id="GO:0000036">
    <property type="term" value="F:acyl carrier activity"/>
    <property type="evidence" value="ECO:0007669"/>
    <property type="project" value="TreeGrafter"/>
</dbReference>
<dbReference type="InterPro" id="IPR010071">
    <property type="entry name" value="AA_adenyl_dom"/>
</dbReference>
<evidence type="ECO:0000256" key="9">
    <source>
        <dbReference type="SAM" id="MobiDB-lite"/>
    </source>
</evidence>
<dbReference type="CDD" id="cd19535">
    <property type="entry name" value="Cyc_NRPS"/>
    <property type="match status" value="1"/>
</dbReference>
<keyword evidence="6" id="KW-0597">Phosphoprotein</keyword>
<keyword evidence="5" id="KW-0596">Phosphopantetheine</keyword>
<dbReference type="PROSITE" id="PS00455">
    <property type="entry name" value="AMP_BINDING"/>
    <property type="match status" value="1"/>
</dbReference>
<dbReference type="Pfam" id="PF00975">
    <property type="entry name" value="Thioesterase"/>
    <property type="match status" value="1"/>
</dbReference>
<comment type="cofactor">
    <cofactor evidence="1">
        <name>pantetheine 4'-phosphate</name>
        <dbReference type="ChEBI" id="CHEBI:47942"/>
    </cofactor>
</comment>
<sequence length="1559" mass="168873">MTSQQTHSPAHLVATLTESGVKLWAENDRLRYRAPKGVLTAELLAALKADKDAVLDLLRSDQVELVRDDAGRFEPFPLTDVQSAYLLGRSDAFGSGGVACHVYVEVSYPELDPDRLTAAWNRLIARHDMLRAVISADGYQRVLPEVPHYPVPVTDLRGADSGTVEAALESVRAELGHHVYDPAAWPLFDLRATRTDANAVLHVSLDFLIADWASIALLLGELAALHAEPDHELPELEVRFRDYLLTELRQRETGRYQRDLDYWTARLDTLPPAPDLPVAPHDQRPSFTRKQLRLDEDSWAEFTRRTQERGLTPSSAVLSAYAAVIARWSRTARFCLNLTVLNRLPLHPQVADVVGDFTSVNLLEVDWTAGRTFAERTRAVGDRLFDDLDHRLYSGVEVIRELARRRGRESALMPIVFTSAIGIGGDRAGTGATAGRFDGYGITQTPQVYIDCQAMDDEGGLRINWDVRDGVFPDGLVDDMFAAFEDLLRRLATSAGAWEAEHVVALPGWQAEQRHRVNDTAGAPPDFLLHQPVFDQARRTPDRLAVVDRRGATTYRELAGRAAAVADALRTGGISPGDRVAVVMDKGVEQVAAVLGVLLAGGVYLPIDTHQPPLRRAAILRDAGVRHVLTQSWVDETDEVEGVTRTCVDTLDPIEPWQVPDGDPDAPAYVIYTSGSTGKPKGVVIGHRAAANTIVDVNARFGVTAEDRVLGVANLGFDLSVYDIFGPLSLGGALVLPDPDRRADPSHWAELIAKHGVTLWNSVPALLQMLLAYLGAEPAGALSSLRLALLSGDWIPTTLPAQAQARLPRLELVGLGGATEAAIWSNFHRIDGVPEGWHSIPYGKPLTNQGFRVLDESYQDCPVWTPGELFITGAGLAQGYLGDPETTAHRFFTHPVDGQRLYRTGDIARYRPGGDLEFLGREDTQVKVRGHRVELGEIEAALLEHPAVAAAGVVFAEGTLFGVVECARTEPVPLDPRFARLVTDAAGDSPERAVAAVAYRAAMSAGRPLRILELSPVDGLADVLAGLDADHRRGTLDVDLDYRVQGYEPNTFDVVISRSAHDALVELLAPGGWLVVLASAGSADAELTLPGVTASRVKTDRAVVTEPELVSFLRERLPEHMVPSGVQVVDALPLTGNGKVDRRTLSGWRPTSGGNSAAPEPPADALEEALAARWAEALRLPAIGRTDDFFAKGADSLIMARTAGRLREELPEAAPVPFDTLLRHMLNEPTVAALAAFLRAAAAPAEVVTSGSNAALVPFSTGDGPVRVLFHAGLGTMECFRPLAAELVAQDLGPVLGIAIADTDVYRAIPPADVVGRLADDYTERLLAAGHTRFQLVGYCLGGMFATEVARRLGERGVELDDLVLVSSHLVAFDIEDDLMFETLFVPNLGISLDQVGFGELDPQAVARAFPALVRENGGRVPEGALARLDGAPGAVYAQLGSLSQEERFARYAETASRVAGQQMPPELALGMFRVFKHSFQSARFVPPPYFGDMRFLVPTGPSTFAPGLTEQMLSFWRDVCLGEFTVSEVDGDHFSCMNQPIVGQVADRIARPLRGGAR</sequence>
<dbReference type="GO" id="GO:0043041">
    <property type="term" value="P:amino acid activation for nonribosomal peptide biosynthetic process"/>
    <property type="evidence" value="ECO:0007669"/>
    <property type="project" value="TreeGrafter"/>
</dbReference>
<organism evidence="11 12">
    <name type="scientific">Saccharopolyspora phatthalungensis</name>
    <dbReference type="NCBI Taxonomy" id="664693"/>
    <lineage>
        <taxon>Bacteria</taxon>
        <taxon>Bacillati</taxon>
        <taxon>Actinomycetota</taxon>
        <taxon>Actinomycetes</taxon>
        <taxon>Pseudonocardiales</taxon>
        <taxon>Pseudonocardiaceae</taxon>
        <taxon>Saccharopolyspora</taxon>
    </lineage>
</organism>
<evidence type="ECO:0000256" key="7">
    <source>
        <dbReference type="ARBA" id="ARBA00022598"/>
    </source>
</evidence>
<dbReference type="Gene3D" id="1.10.10.1830">
    <property type="entry name" value="Non-ribosomal peptide synthase, adenylation domain"/>
    <property type="match status" value="1"/>
</dbReference>
<dbReference type="FunFam" id="3.30.559.10:FF:000023">
    <property type="entry name" value="Non-ribosomal peptide synthetase"/>
    <property type="match status" value="1"/>
</dbReference>
<dbReference type="FunFam" id="3.40.50.12780:FF:000012">
    <property type="entry name" value="Non-ribosomal peptide synthetase"/>
    <property type="match status" value="1"/>
</dbReference>
<evidence type="ECO:0000313" key="11">
    <source>
        <dbReference type="EMBL" id="MBB5158995.1"/>
    </source>
</evidence>
<dbReference type="Gene3D" id="3.40.50.980">
    <property type="match status" value="2"/>
</dbReference>
<keyword evidence="7" id="KW-0436">Ligase</keyword>
<dbReference type="SUPFAM" id="SSF52777">
    <property type="entry name" value="CoA-dependent acyltransferases"/>
    <property type="match status" value="2"/>
</dbReference>
<evidence type="ECO:0000256" key="8">
    <source>
        <dbReference type="ARBA" id="ARBA00033440"/>
    </source>
</evidence>
<dbReference type="InterPro" id="IPR045851">
    <property type="entry name" value="AMP-bd_C_sf"/>
</dbReference>
<dbReference type="InterPro" id="IPR009081">
    <property type="entry name" value="PP-bd_ACP"/>
</dbReference>
<protein>
    <recommendedName>
        <fullName evidence="4">Phenyloxazoline synthase MbtB</fullName>
    </recommendedName>
    <alternativeName>
        <fullName evidence="8">Mycobactin synthetase protein B</fullName>
    </alternativeName>
</protein>
<dbReference type="GO" id="GO:0031177">
    <property type="term" value="F:phosphopantetheine binding"/>
    <property type="evidence" value="ECO:0007669"/>
    <property type="project" value="TreeGrafter"/>
</dbReference>
<dbReference type="InterPro" id="IPR057737">
    <property type="entry name" value="Condensation_MtbB-like"/>
</dbReference>
<dbReference type="SUPFAM" id="SSF56801">
    <property type="entry name" value="Acetyl-CoA synthetase-like"/>
    <property type="match status" value="1"/>
</dbReference>
<dbReference type="InterPro" id="IPR025110">
    <property type="entry name" value="AMP-bd_C"/>
</dbReference>
<dbReference type="NCBIfam" id="TIGR01733">
    <property type="entry name" value="AA-adenyl-dom"/>
    <property type="match status" value="1"/>
</dbReference>
<evidence type="ECO:0000256" key="1">
    <source>
        <dbReference type="ARBA" id="ARBA00001957"/>
    </source>
</evidence>
<dbReference type="Gene3D" id="3.30.559.30">
    <property type="entry name" value="Nonribosomal peptide synthetase, condensation domain"/>
    <property type="match status" value="1"/>
</dbReference>
<dbReference type="InterPro" id="IPR023213">
    <property type="entry name" value="CAT-like_dom_sf"/>
</dbReference>
<dbReference type="InterPro" id="IPR000873">
    <property type="entry name" value="AMP-dep_synth/lig_dom"/>
</dbReference>
<dbReference type="Pfam" id="PF00550">
    <property type="entry name" value="PP-binding"/>
    <property type="match status" value="1"/>
</dbReference>
<dbReference type="InterPro" id="IPR001242">
    <property type="entry name" value="Condensation_dom"/>
</dbReference>
<feature type="domain" description="Carrier" evidence="10">
    <location>
        <begin position="1161"/>
        <end position="1242"/>
    </location>
</feature>
<accession>A0A840QJD8</accession>
<dbReference type="GO" id="GO:0044550">
    <property type="term" value="P:secondary metabolite biosynthetic process"/>
    <property type="evidence" value="ECO:0007669"/>
    <property type="project" value="TreeGrafter"/>
</dbReference>
<dbReference type="Proteomes" id="UP000584374">
    <property type="component" value="Unassembled WGS sequence"/>
</dbReference>
<feature type="region of interest" description="Disordered" evidence="9">
    <location>
        <begin position="1140"/>
        <end position="1162"/>
    </location>
</feature>
<evidence type="ECO:0000256" key="3">
    <source>
        <dbReference type="ARBA" id="ARBA00007380"/>
    </source>
</evidence>
<evidence type="ECO:0000256" key="5">
    <source>
        <dbReference type="ARBA" id="ARBA00022450"/>
    </source>
</evidence>
<evidence type="ECO:0000256" key="2">
    <source>
        <dbReference type="ARBA" id="ARBA00005102"/>
    </source>
</evidence>
<dbReference type="SUPFAM" id="SSF47336">
    <property type="entry name" value="ACP-like"/>
    <property type="match status" value="1"/>
</dbReference>
<dbReference type="InterPro" id="IPR036736">
    <property type="entry name" value="ACP-like_sf"/>
</dbReference>
<proteinExistence type="inferred from homology"/>
<dbReference type="Pfam" id="PF13193">
    <property type="entry name" value="AMP-binding_C"/>
    <property type="match status" value="1"/>
</dbReference>
<dbReference type="InterPro" id="IPR020845">
    <property type="entry name" value="AMP-binding_CS"/>
</dbReference>